<evidence type="ECO:0000313" key="1">
    <source>
        <dbReference type="Proteomes" id="UP000515135"/>
    </source>
</evidence>
<dbReference type="KEGG" id="bbel:109483725"/>
<reference evidence="2" key="1">
    <citation type="submission" date="2025-08" db="UniProtKB">
        <authorList>
            <consortium name="RefSeq"/>
        </authorList>
    </citation>
    <scope>IDENTIFICATION</scope>
    <source>
        <tissue evidence="2">Gonad</tissue>
    </source>
</reference>
<dbReference type="InterPro" id="IPR008928">
    <property type="entry name" value="6-hairpin_glycosidase_sf"/>
</dbReference>
<dbReference type="GeneID" id="109483725"/>
<sequence length="309" mass="35562">MATAAENIPKVLAKLQWMREQHIWPNGLRYLWTDAHGVCLLVSLYKELQEEKYLQEAEAVVADVYRVLGRQRGLRIGEEPDRDGQYFHYLTKWMYALHQMGKVKPEYHERAVKLAKDIHHAFYVPGVGIRWKMLEDLSGPYPGYGLGGLDFYDGFVMYRLLDPSALSAEIVNLQQLVMKNYKSFSCTQDLGLGECLWMSHFFPDEEWAKTLRQRSETTLNSMWVEKGGLFAKDKGYFCREPGHKGVKFGFTNFGVSLGLQAAGLWPERVEKLHGFFESYKSNDEYDTDAITHVMHCNSVFPGVLCSSFN</sequence>
<evidence type="ECO:0000313" key="2">
    <source>
        <dbReference type="RefSeq" id="XP_019642343.1"/>
    </source>
</evidence>
<dbReference type="AlphaFoldDB" id="A0A6P4ZZE2"/>
<dbReference type="OrthoDB" id="302966at2759"/>
<dbReference type="RefSeq" id="XP_019642343.1">
    <property type="nucleotide sequence ID" value="XM_019786784.1"/>
</dbReference>
<organism evidence="1 2">
    <name type="scientific">Branchiostoma belcheri</name>
    <name type="common">Amphioxus</name>
    <dbReference type="NCBI Taxonomy" id="7741"/>
    <lineage>
        <taxon>Eukaryota</taxon>
        <taxon>Metazoa</taxon>
        <taxon>Chordata</taxon>
        <taxon>Cephalochordata</taxon>
        <taxon>Leptocardii</taxon>
        <taxon>Amphioxiformes</taxon>
        <taxon>Branchiostomatidae</taxon>
        <taxon>Branchiostoma</taxon>
    </lineage>
</organism>
<dbReference type="Proteomes" id="UP000515135">
    <property type="component" value="Unplaced"/>
</dbReference>
<proteinExistence type="predicted"/>
<keyword evidence="1" id="KW-1185">Reference proteome</keyword>
<name>A0A6P4ZZE2_BRABE</name>
<dbReference type="SUPFAM" id="SSF48208">
    <property type="entry name" value="Six-hairpin glycosidases"/>
    <property type="match status" value="1"/>
</dbReference>
<protein>
    <submittedName>
        <fullName evidence="2">Uncharacterized protein LOC109483725</fullName>
    </submittedName>
</protein>
<accession>A0A6P4ZZE2</accession>
<gene>
    <name evidence="2" type="primary">LOC109483725</name>
</gene>
<dbReference type="GO" id="GO:0005975">
    <property type="term" value="P:carbohydrate metabolic process"/>
    <property type="evidence" value="ECO:0007669"/>
    <property type="project" value="InterPro"/>
</dbReference>